<dbReference type="PANTHER" id="PTHR33270:SF7">
    <property type="entry name" value="SNRNP25 UBIQUITIN-LIKE DOMAIN-CONTAINING PROTEIN"/>
    <property type="match status" value="1"/>
</dbReference>
<evidence type="ECO:0000259" key="1">
    <source>
        <dbReference type="Pfam" id="PF23156"/>
    </source>
</evidence>
<feature type="domain" description="DUF7054" evidence="1">
    <location>
        <begin position="41"/>
        <end position="112"/>
    </location>
</feature>
<organism evidence="2 3">
    <name type="scientific">Dovyalis caffra</name>
    <dbReference type="NCBI Taxonomy" id="77055"/>
    <lineage>
        <taxon>Eukaryota</taxon>
        <taxon>Viridiplantae</taxon>
        <taxon>Streptophyta</taxon>
        <taxon>Embryophyta</taxon>
        <taxon>Tracheophyta</taxon>
        <taxon>Spermatophyta</taxon>
        <taxon>Magnoliopsida</taxon>
        <taxon>eudicotyledons</taxon>
        <taxon>Gunneridae</taxon>
        <taxon>Pentapetalae</taxon>
        <taxon>rosids</taxon>
        <taxon>fabids</taxon>
        <taxon>Malpighiales</taxon>
        <taxon>Salicaceae</taxon>
        <taxon>Flacourtieae</taxon>
        <taxon>Dovyalis</taxon>
    </lineage>
</organism>
<reference evidence="2 3" key="1">
    <citation type="submission" date="2024-01" db="EMBL/GenBank/DDBJ databases">
        <authorList>
            <person name="Waweru B."/>
        </authorList>
    </citation>
    <scope>NUCLEOTIDE SEQUENCE [LARGE SCALE GENOMIC DNA]</scope>
</reference>
<sequence>MTSRSPFTFRHVVDSRHRRSTSDRSLETFPRRDTRTLYDGEEGPVHVIMSAENTVKDLVKVAMEIYVKDKRRPLLKQNDPDFFELHYSQFSLESLKPDEKLINLGSRNFFLCSKPTNAVNWSCSEANMAVKYPFPLTKLMDFLL</sequence>
<proteinExistence type="predicted"/>
<dbReference type="Proteomes" id="UP001314170">
    <property type="component" value="Unassembled WGS sequence"/>
</dbReference>
<accession>A0AAV1SSM3</accession>
<name>A0AAV1SSM3_9ROSI</name>
<dbReference type="PANTHER" id="PTHR33270">
    <property type="entry name" value="BNAC05G50380D PROTEIN"/>
    <property type="match status" value="1"/>
</dbReference>
<dbReference type="Pfam" id="PF23156">
    <property type="entry name" value="DUF7054"/>
    <property type="match status" value="1"/>
</dbReference>
<keyword evidence="3" id="KW-1185">Reference proteome</keyword>
<dbReference type="AlphaFoldDB" id="A0AAV1SSM3"/>
<gene>
    <name evidence="2" type="ORF">DCAF_LOCUS26016</name>
</gene>
<evidence type="ECO:0000313" key="3">
    <source>
        <dbReference type="Proteomes" id="UP001314170"/>
    </source>
</evidence>
<evidence type="ECO:0000313" key="2">
    <source>
        <dbReference type="EMBL" id="CAK7355756.1"/>
    </source>
</evidence>
<dbReference type="InterPro" id="IPR055482">
    <property type="entry name" value="DUF7054"/>
</dbReference>
<protein>
    <recommendedName>
        <fullName evidence="1">DUF7054 domain-containing protein</fullName>
    </recommendedName>
</protein>
<dbReference type="InterPro" id="IPR040358">
    <property type="entry name" value="At4g22758-like"/>
</dbReference>
<comment type="caution">
    <text evidence="2">The sequence shown here is derived from an EMBL/GenBank/DDBJ whole genome shotgun (WGS) entry which is preliminary data.</text>
</comment>
<dbReference type="EMBL" id="CAWUPB010001197">
    <property type="protein sequence ID" value="CAK7355756.1"/>
    <property type="molecule type" value="Genomic_DNA"/>
</dbReference>